<protein>
    <submittedName>
        <fullName evidence="6">TetR family transcriptional regulator</fullName>
    </submittedName>
</protein>
<dbReference type="PANTHER" id="PTHR30055">
    <property type="entry name" value="HTH-TYPE TRANSCRIPTIONAL REGULATOR RUTR"/>
    <property type="match status" value="1"/>
</dbReference>
<dbReference type="PANTHER" id="PTHR30055:SF227">
    <property type="entry name" value="TRANSCRIPTIONAL REGULATORY PROTEIN (PROBABLY TETR-FAMILY)-RELATED"/>
    <property type="match status" value="1"/>
</dbReference>
<dbReference type="InterPro" id="IPR023772">
    <property type="entry name" value="DNA-bd_HTH_TetR-type_CS"/>
</dbReference>
<feature type="DNA-binding region" description="H-T-H motif" evidence="4">
    <location>
        <begin position="40"/>
        <end position="59"/>
    </location>
</feature>
<comment type="caution">
    <text evidence="6">The sequence shown here is derived from an EMBL/GenBank/DDBJ whole genome shotgun (WGS) entry which is preliminary data.</text>
</comment>
<keyword evidence="2 4" id="KW-0238">DNA-binding</keyword>
<dbReference type="InterPro" id="IPR050109">
    <property type="entry name" value="HTH-type_TetR-like_transc_reg"/>
</dbReference>
<dbReference type="InterPro" id="IPR036271">
    <property type="entry name" value="Tet_transcr_reg_TetR-rel_C_sf"/>
</dbReference>
<dbReference type="PRINTS" id="PR00455">
    <property type="entry name" value="HTHTETR"/>
</dbReference>
<proteinExistence type="predicted"/>
<evidence type="ECO:0000313" key="6">
    <source>
        <dbReference type="EMBL" id="KDS92893.1"/>
    </source>
</evidence>
<keyword evidence="7" id="KW-1185">Reference proteome</keyword>
<dbReference type="RefSeq" id="WP_081976544.1">
    <property type="nucleotide sequence ID" value="NZ_KN323183.1"/>
</dbReference>
<dbReference type="SUPFAM" id="SSF46689">
    <property type="entry name" value="Homeodomain-like"/>
    <property type="match status" value="1"/>
</dbReference>
<sequence>MSDSRPPRARSPRMTGRQRREQLVVVGRSLFAQKGYNATSVEEVAAKAGVSKPIVYEHFGGKEGLYAVIVDRETDHLLRVLEDALHDVHQHPRVLVEKAALAFLTYIEENEDGFQILVRDSPASQTSGTYSALLVDVASQVEDLLVRHMRAQKYTSLHAAMYAQMLVGIVSYTGQWWLETSRPSKEVVASHIVNLAWNGLRGLESEPRLLTTDRHSKKK</sequence>
<evidence type="ECO:0000256" key="2">
    <source>
        <dbReference type="ARBA" id="ARBA00023125"/>
    </source>
</evidence>
<dbReference type="EMBL" id="JDRS01000014">
    <property type="protein sequence ID" value="KDS92893.1"/>
    <property type="molecule type" value="Genomic_DNA"/>
</dbReference>
<evidence type="ECO:0000256" key="4">
    <source>
        <dbReference type="PROSITE-ProRule" id="PRU00335"/>
    </source>
</evidence>
<evidence type="ECO:0000313" key="7">
    <source>
        <dbReference type="Proteomes" id="UP000030182"/>
    </source>
</evidence>
<evidence type="ECO:0000256" key="3">
    <source>
        <dbReference type="ARBA" id="ARBA00023163"/>
    </source>
</evidence>
<keyword evidence="3" id="KW-0804">Transcription</keyword>
<dbReference type="SUPFAM" id="SSF48498">
    <property type="entry name" value="Tetracyclin repressor-like, C-terminal domain"/>
    <property type="match status" value="1"/>
</dbReference>
<reference evidence="6 7" key="1">
    <citation type="submission" date="2014-01" db="EMBL/GenBank/DDBJ databases">
        <title>Draft genome sequence of the multidrug-resistant clinical isolate Dermabacter hominis 1368.</title>
        <authorList>
            <person name="Albersmeier A."/>
            <person name="Bomholt C."/>
            <person name="Glaub A."/>
            <person name="Ruckert C."/>
            <person name="Soriano F."/>
            <person name="Fernandez-Natal I."/>
            <person name="Tauch A."/>
        </authorList>
    </citation>
    <scope>NUCLEOTIDE SEQUENCE [LARGE SCALE GENOMIC DNA]</scope>
    <source>
        <strain evidence="6 7">1368</strain>
    </source>
</reference>
<dbReference type="InterPro" id="IPR001647">
    <property type="entry name" value="HTH_TetR"/>
</dbReference>
<gene>
    <name evidence="6" type="ORF">DHOM_08835</name>
</gene>
<dbReference type="Gene3D" id="1.10.357.10">
    <property type="entry name" value="Tetracycline Repressor, domain 2"/>
    <property type="match status" value="1"/>
</dbReference>
<organism evidence="6 7">
    <name type="scientific">Dermabacter hominis 1368</name>
    <dbReference type="NCBI Taxonomy" id="1450519"/>
    <lineage>
        <taxon>Bacteria</taxon>
        <taxon>Bacillati</taxon>
        <taxon>Actinomycetota</taxon>
        <taxon>Actinomycetes</taxon>
        <taxon>Micrococcales</taxon>
        <taxon>Dermabacteraceae</taxon>
        <taxon>Dermabacter</taxon>
    </lineage>
</organism>
<dbReference type="Pfam" id="PF21943">
    <property type="entry name" value="TetR_C_46"/>
    <property type="match status" value="1"/>
</dbReference>
<keyword evidence="1" id="KW-0805">Transcription regulation</keyword>
<dbReference type="Pfam" id="PF00440">
    <property type="entry name" value="TetR_N"/>
    <property type="match status" value="1"/>
</dbReference>
<evidence type="ECO:0000256" key="1">
    <source>
        <dbReference type="ARBA" id="ARBA00023015"/>
    </source>
</evidence>
<dbReference type="InterPro" id="IPR009057">
    <property type="entry name" value="Homeodomain-like_sf"/>
</dbReference>
<dbReference type="Proteomes" id="UP000030182">
    <property type="component" value="Unassembled WGS sequence"/>
</dbReference>
<accession>A0ABR4SJT3</accession>
<feature type="domain" description="HTH tetR-type" evidence="5">
    <location>
        <begin position="17"/>
        <end position="77"/>
    </location>
</feature>
<dbReference type="PROSITE" id="PS01081">
    <property type="entry name" value="HTH_TETR_1"/>
    <property type="match status" value="1"/>
</dbReference>
<evidence type="ECO:0000259" key="5">
    <source>
        <dbReference type="PROSITE" id="PS50977"/>
    </source>
</evidence>
<dbReference type="InterPro" id="IPR054129">
    <property type="entry name" value="DesT_TetR_C"/>
</dbReference>
<name>A0ABR4SJT3_9MICO</name>
<dbReference type="PROSITE" id="PS50977">
    <property type="entry name" value="HTH_TETR_2"/>
    <property type="match status" value="1"/>
</dbReference>